<feature type="domain" description="tRNA-splicing endonuclease subunit Sen54 N-terminal" evidence="3">
    <location>
        <begin position="59"/>
        <end position="109"/>
    </location>
</feature>
<name>A0A3P6PTD3_DIBLA</name>
<evidence type="ECO:0000256" key="2">
    <source>
        <dbReference type="ARBA" id="ARBA00022694"/>
    </source>
</evidence>
<gene>
    <name evidence="4" type="ORF">DILT_LOCUS741</name>
</gene>
<dbReference type="PANTHER" id="PTHR21027:SF1">
    <property type="entry name" value="TRNA-SPLICING ENDONUCLEASE SUBUNIT SEN54"/>
    <property type="match status" value="1"/>
</dbReference>
<evidence type="ECO:0000313" key="4">
    <source>
        <dbReference type="EMBL" id="VDK36087.1"/>
    </source>
</evidence>
<dbReference type="GO" id="GO:0000214">
    <property type="term" value="C:tRNA-intron endonuclease complex"/>
    <property type="evidence" value="ECO:0007669"/>
    <property type="project" value="TreeGrafter"/>
</dbReference>
<keyword evidence="2" id="KW-0819">tRNA processing</keyword>
<dbReference type="EMBL" id="UYRU01003578">
    <property type="protein sequence ID" value="VDK36087.1"/>
    <property type="molecule type" value="Genomic_DNA"/>
</dbReference>
<comment type="similarity">
    <text evidence="1">Belongs to the SEN54 family.</text>
</comment>
<accession>A0A3P6PTD3</accession>
<evidence type="ECO:0000259" key="3">
    <source>
        <dbReference type="Pfam" id="PF12928"/>
    </source>
</evidence>
<keyword evidence="5" id="KW-1185">Reference proteome</keyword>
<reference evidence="4 5" key="1">
    <citation type="submission" date="2018-11" db="EMBL/GenBank/DDBJ databases">
        <authorList>
            <consortium name="Pathogen Informatics"/>
        </authorList>
    </citation>
    <scope>NUCLEOTIDE SEQUENCE [LARGE SCALE GENOMIC DNA]</scope>
</reference>
<protein>
    <recommendedName>
        <fullName evidence="3">tRNA-splicing endonuclease subunit Sen54 N-terminal domain-containing protein</fullName>
    </recommendedName>
</protein>
<sequence length="315" mass="35462">MVGKTLLNASLPGRNKANAPLFKKLNRGSLNEAIKEEIYDHFFSQINQEAALSSCRPAQGVLVKDEKLVEITVLKGKFFHKFGFSRGKARFLYPEEAIYLTEAGSLQVYDLGLPLSLQQLQNTLLDSYTFACYVAYCRLTRLGYILRRRHRTTTEPRPTAPLTNILNLGPLSSAEPQSFSTSLLDSGPDILIASPSGLQHLMSDANLQDQAVVQKRLDIVQHGYFNAFYPQPITYDAYENHSTQELEQFAKRRLGQPRFVVVVVRGNNRYFITNQAFLDSLELPRGTQVVLAVVDNADVSLHFQKVFSIPKLSFT</sequence>
<dbReference type="OrthoDB" id="408683at2759"/>
<dbReference type="PANTHER" id="PTHR21027">
    <property type="entry name" value="TRNA-SPLICING ENDONUCLEASE SUBUNIT SEN54"/>
    <property type="match status" value="1"/>
</dbReference>
<dbReference type="GO" id="GO:0000379">
    <property type="term" value="P:tRNA-type intron splice site recognition and cleavage"/>
    <property type="evidence" value="ECO:0007669"/>
    <property type="project" value="TreeGrafter"/>
</dbReference>
<evidence type="ECO:0000256" key="1">
    <source>
        <dbReference type="ARBA" id="ARBA00005736"/>
    </source>
</evidence>
<dbReference type="Pfam" id="PF12928">
    <property type="entry name" value="tRNA_int_end_N2"/>
    <property type="match status" value="1"/>
</dbReference>
<evidence type="ECO:0000313" key="5">
    <source>
        <dbReference type="Proteomes" id="UP000281553"/>
    </source>
</evidence>
<dbReference type="InterPro" id="IPR024337">
    <property type="entry name" value="tRNA_splic_suSen54"/>
</dbReference>
<dbReference type="Proteomes" id="UP000281553">
    <property type="component" value="Unassembled WGS sequence"/>
</dbReference>
<organism evidence="4 5">
    <name type="scientific">Dibothriocephalus latus</name>
    <name type="common">Fish tapeworm</name>
    <name type="synonym">Diphyllobothrium latum</name>
    <dbReference type="NCBI Taxonomy" id="60516"/>
    <lineage>
        <taxon>Eukaryota</taxon>
        <taxon>Metazoa</taxon>
        <taxon>Spiralia</taxon>
        <taxon>Lophotrochozoa</taxon>
        <taxon>Platyhelminthes</taxon>
        <taxon>Cestoda</taxon>
        <taxon>Eucestoda</taxon>
        <taxon>Diphyllobothriidea</taxon>
        <taxon>Diphyllobothriidae</taxon>
        <taxon>Dibothriocephalus</taxon>
    </lineage>
</organism>
<proteinExistence type="inferred from homology"/>
<dbReference type="InterPro" id="IPR024336">
    <property type="entry name" value="tRNA_splic_suSen54_N"/>
</dbReference>
<dbReference type="AlphaFoldDB" id="A0A3P6PTD3"/>